<organism evidence="4 5">
    <name type="scientific">Verticillium dahliae (strain VdLs.17 / ATCC MYA-4575 / FGSC 10137)</name>
    <name type="common">Verticillium wilt</name>
    <dbReference type="NCBI Taxonomy" id="498257"/>
    <lineage>
        <taxon>Eukaryota</taxon>
        <taxon>Fungi</taxon>
        <taxon>Dikarya</taxon>
        <taxon>Ascomycota</taxon>
        <taxon>Pezizomycotina</taxon>
        <taxon>Sordariomycetes</taxon>
        <taxon>Hypocreomycetidae</taxon>
        <taxon>Glomerellales</taxon>
        <taxon>Plectosphaerellaceae</taxon>
        <taxon>Verticillium</taxon>
    </lineage>
</organism>
<sequence>MEALAALSLVCNVLQLLDVAIRALKACKELHESGEGRLREHSDAEKSVNDLVAALEEFDATCPDQSQQIDVQIRRAIQDCNKTSLEILETLKPCQVRGQKGFWSSFLAMGNVVSLRKEIQTRLAALESHKKKLSGLLELSTKYIRQFASPVIQRLISGLESSFKVNQILLCLSRLQDNSNSNARDLKHITEQLQILLMSSASHGLTRRNETFQAVQQEFPRLLEHIYQQGVLERLRRRGATRGSRLDAIAPATKYTLDWVFASSATDRPGTRQKYHATFVSWLREGSGFYHFQGKPGSGKSTLMKSVIYNADTKSHLSYWAGDKPLCLASFFFWKPGSMLQKTTRGLVMSLVYDIIKSFPHLAAVAFPEHWDPESHHLSWLSNTTIHVPIGNDAIVEGFQRLIKHQGPGHPKFCFFIDGLDEFENDSEDMALGQLATLLQEWVDVSQGHVKICVASREHFPDMAGESHRIKLQDFTYQDIEEHVTSSLVKNKRFVKLQSVEGKSCRELIDRVTRHAEGTRKRLTKMFKLPGCNLWTEIFILMGHERETGSSPFRTKAFENIDSCSAALGHLFKPEREWFEALVNQNEYVVDRGQVSLTRFIMISSPFGIAVALGKVGYVKWRLGKQCPSSQIPIFELNEALLIKILTIFSWDSLDIVPHWLARGQSSKEDRLRATAEVLKWGASPSLRSHIRLDSGFWDIANGTVQYLWHFLIVRTLHDCLFDVSTEEAWDTLELFFKHGIATAALDLIINIEGSSFGDLTGATWIHHKASLIISCIDSEGLVVLKRLKLSPFRQKTDMKISKEIHRKSEQDLQLRLPRHEDGTVRTGIQGWKLRDFIAHAQPHNMHALLAYLDNAEDERWEGIYAEREKACVKIETLKESGMSMIGMLRENIVGFFDEDLSWPGITFVPMLLLWVAVFLHELVQEGF</sequence>
<dbReference type="OMA" id="HANPTIC"/>
<protein>
    <recommendedName>
        <fullName evidence="3">Nephrocystin 3-like N-terminal domain-containing protein</fullName>
    </recommendedName>
</protein>
<dbReference type="EMBL" id="DS572710">
    <property type="protein sequence ID" value="EGY16252.1"/>
    <property type="molecule type" value="Genomic_DNA"/>
</dbReference>
<dbReference type="PANTHER" id="PTHR10039:SF5">
    <property type="entry name" value="NACHT DOMAIN-CONTAINING PROTEIN"/>
    <property type="match status" value="1"/>
</dbReference>
<dbReference type="HOGENOM" id="CLU_002341_5_1_1"/>
<reference evidence="5" key="2">
    <citation type="journal article" date="2011" name="PLoS Pathog.">
        <title>Comparative genomics yields insights into niche adaptation of plant vascular wilt pathogens.</title>
        <authorList>
            <person name="Klosterman S.J."/>
            <person name="Subbarao K.V."/>
            <person name="Kang S."/>
            <person name="Veronese P."/>
            <person name="Gold S.E."/>
            <person name="Thomma B.P.H.J."/>
            <person name="Chen Z."/>
            <person name="Henrissat B."/>
            <person name="Lee Y.-H."/>
            <person name="Park J."/>
            <person name="Garcia-Pedrajas M.D."/>
            <person name="Barbara D.J."/>
            <person name="Anchieta A."/>
            <person name="de Jonge R."/>
            <person name="Santhanam P."/>
            <person name="Maruthachalam K."/>
            <person name="Atallah Z."/>
            <person name="Amyotte S.G."/>
            <person name="Paz Z."/>
            <person name="Inderbitzin P."/>
            <person name="Hayes R.J."/>
            <person name="Heiman D.I."/>
            <person name="Young S."/>
            <person name="Zeng Q."/>
            <person name="Engels R."/>
            <person name="Galagan J."/>
            <person name="Cuomo C.A."/>
            <person name="Dobinson K.F."/>
            <person name="Ma L.-J."/>
        </authorList>
    </citation>
    <scope>NUCLEOTIDE SEQUENCE [LARGE SCALE GENOMIC DNA]</scope>
    <source>
        <strain evidence="5">VdLs.17 / ATCC MYA-4575 / FGSC 10137</strain>
    </source>
</reference>
<evidence type="ECO:0000256" key="2">
    <source>
        <dbReference type="SAM" id="SignalP"/>
    </source>
</evidence>
<dbReference type="InterPro" id="IPR027417">
    <property type="entry name" value="P-loop_NTPase"/>
</dbReference>
<feature type="domain" description="Nephrocystin 3-like N-terminal" evidence="3">
    <location>
        <begin position="276"/>
        <end position="457"/>
    </location>
</feature>
<gene>
    <name evidence="4" type="ORF">VDAG_07416</name>
</gene>
<keyword evidence="2" id="KW-0732">Signal</keyword>
<proteinExistence type="predicted"/>
<name>G2XAT5_VERDV</name>
<keyword evidence="5" id="KW-1185">Reference proteome</keyword>
<dbReference type="Proteomes" id="UP000001611">
    <property type="component" value="Unassembled WGS sequence"/>
</dbReference>
<dbReference type="RefSeq" id="XP_009654616.1">
    <property type="nucleotide sequence ID" value="XM_009656321.1"/>
</dbReference>
<dbReference type="PANTHER" id="PTHR10039">
    <property type="entry name" value="AMELOGENIN"/>
    <property type="match status" value="1"/>
</dbReference>
<evidence type="ECO:0000313" key="4">
    <source>
        <dbReference type="EMBL" id="EGY16252.1"/>
    </source>
</evidence>
<accession>G2XAT5</accession>
<dbReference type="KEGG" id="vda:VDAG_07416"/>
<evidence type="ECO:0000313" key="5">
    <source>
        <dbReference type="Proteomes" id="UP000001611"/>
    </source>
</evidence>
<dbReference type="SUPFAM" id="SSF52540">
    <property type="entry name" value="P-loop containing nucleoside triphosphate hydrolases"/>
    <property type="match status" value="1"/>
</dbReference>
<dbReference type="GeneID" id="20708879"/>
<dbReference type="AlphaFoldDB" id="G2XAT5"/>
<dbReference type="Gene3D" id="3.40.50.300">
    <property type="entry name" value="P-loop containing nucleotide triphosphate hydrolases"/>
    <property type="match status" value="1"/>
</dbReference>
<dbReference type="InterPro" id="IPR056884">
    <property type="entry name" value="NPHP3-like_N"/>
</dbReference>
<evidence type="ECO:0000256" key="1">
    <source>
        <dbReference type="ARBA" id="ARBA00022737"/>
    </source>
</evidence>
<dbReference type="InParanoid" id="G2XAT5"/>
<feature type="chain" id="PRO_5013017120" description="Nephrocystin 3-like N-terminal domain-containing protein" evidence="2">
    <location>
        <begin position="16"/>
        <end position="928"/>
    </location>
</feature>
<reference evidence="4 5" key="1">
    <citation type="submission" date="2008-03" db="EMBL/GenBank/DDBJ databases">
        <title>The Genome Sequence of Verticillium dahliae VdLs.17.</title>
        <authorList>
            <consortium name="The Broad Institute Genome Sequencing Platform"/>
            <person name="Ma L.-J.J."/>
            <person name="Klosterman S.J."/>
            <person name="Subbarao K."/>
            <person name="Dobinson K."/>
            <person name="Veronese P."/>
            <person name="Kang S."/>
            <person name="Gold S.E."/>
            <person name="Young S."/>
            <person name="Jaffe D."/>
            <person name="Gnerre S."/>
            <person name="Berlin A."/>
            <person name="Heiman D."/>
            <person name="Hepburn T."/>
            <person name="Sykes S."/>
            <person name="Alvarado L."/>
            <person name="Kodira C.D."/>
            <person name="Lander E."/>
            <person name="Galagan J."/>
            <person name="Nusbaum C."/>
            <person name="Birren B."/>
        </authorList>
    </citation>
    <scope>NUCLEOTIDE SEQUENCE [LARGE SCALE GENOMIC DNA]</scope>
    <source>
        <strain evidence="5">VdLs.17 / ATCC MYA-4575 / FGSC 10137</strain>
    </source>
</reference>
<keyword evidence="1" id="KW-0677">Repeat</keyword>
<dbReference type="Pfam" id="PF24883">
    <property type="entry name" value="NPHP3_N"/>
    <property type="match status" value="1"/>
</dbReference>
<dbReference type="eggNOG" id="ENOG502SMA9">
    <property type="taxonomic scope" value="Eukaryota"/>
</dbReference>
<feature type="signal peptide" evidence="2">
    <location>
        <begin position="1"/>
        <end position="15"/>
    </location>
</feature>
<evidence type="ECO:0000259" key="3">
    <source>
        <dbReference type="Pfam" id="PF24883"/>
    </source>
</evidence>